<organism evidence="1 2">
    <name type="scientific">Miscanthus lutarioriparius</name>
    <dbReference type="NCBI Taxonomy" id="422564"/>
    <lineage>
        <taxon>Eukaryota</taxon>
        <taxon>Viridiplantae</taxon>
        <taxon>Streptophyta</taxon>
        <taxon>Embryophyta</taxon>
        <taxon>Tracheophyta</taxon>
        <taxon>Spermatophyta</taxon>
        <taxon>Magnoliopsida</taxon>
        <taxon>Liliopsida</taxon>
        <taxon>Poales</taxon>
        <taxon>Poaceae</taxon>
        <taxon>PACMAD clade</taxon>
        <taxon>Panicoideae</taxon>
        <taxon>Andropogonodae</taxon>
        <taxon>Andropogoneae</taxon>
        <taxon>Saccharinae</taxon>
        <taxon>Miscanthus</taxon>
    </lineage>
</organism>
<sequence>MADGKRPAGDILEEDLTPCQRLRIQGNVTRAGIQNLLVSRRKGKGWRGRPTPGGRGGGWVLSAVGADFSGFGGGGAGGVVKVLEASEESCVPMERGRKKGVQDLERLLGGLKLSEEERRAVKGDRQTALSEAGRLPQAVGKLFASKSGYANGLVQTLGRIWCPREGIRCKELGNNLFLFTFLQPEGKRRAITEGPWEFGGDLLIVVDFDDSKRLKDLEFISVLLWIRAFDLPLGLMNEETAWRIGNKVGRFLEVDMDEDGMAVGEFLRIKLLLVRKPLFRGITLEDEKRIPLHLLQDQN</sequence>
<dbReference type="AlphaFoldDB" id="A0A811NE33"/>
<evidence type="ECO:0000313" key="1">
    <source>
        <dbReference type="EMBL" id="CAD6225625.1"/>
    </source>
</evidence>
<proteinExistence type="predicted"/>
<dbReference type="OrthoDB" id="682893at2759"/>
<evidence type="ECO:0008006" key="3">
    <source>
        <dbReference type="Google" id="ProtNLM"/>
    </source>
</evidence>
<dbReference type="EMBL" id="CAJGYO010000004">
    <property type="protein sequence ID" value="CAD6225625.1"/>
    <property type="molecule type" value="Genomic_DNA"/>
</dbReference>
<dbReference type="PANTHER" id="PTHR31286:SF180">
    <property type="entry name" value="OS10G0362600 PROTEIN"/>
    <property type="match status" value="1"/>
</dbReference>
<dbReference type="Proteomes" id="UP000604825">
    <property type="component" value="Unassembled WGS sequence"/>
</dbReference>
<accession>A0A811NE33</accession>
<dbReference type="InterPro" id="IPR040256">
    <property type="entry name" value="At4g02000-like"/>
</dbReference>
<protein>
    <recommendedName>
        <fullName evidence="3">DUF4283 domain-containing protein</fullName>
    </recommendedName>
</protein>
<name>A0A811NE33_9POAL</name>
<evidence type="ECO:0000313" key="2">
    <source>
        <dbReference type="Proteomes" id="UP000604825"/>
    </source>
</evidence>
<comment type="caution">
    <text evidence="1">The sequence shown here is derived from an EMBL/GenBank/DDBJ whole genome shotgun (WGS) entry which is preliminary data.</text>
</comment>
<reference evidence="1" key="1">
    <citation type="submission" date="2020-10" db="EMBL/GenBank/DDBJ databases">
        <authorList>
            <person name="Han B."/>
            <person name="Lu T."/>
            <person name="Zhao Q."/>
            <person name="Huang X."/>
            <person name="Zhao Y."/>
        </authorList>
    </citation>
    <scope>NUCLEOTIDE SEQUENCE</scope>
</reference>
<keyword evidence="2" id="KW-1185">Reference proteome</keyword>
<gene>
    <name evidence="1" type="ORF">NCGR_LOCUS17625</name>
</gene>
<dbReference type="PANTHER" id="PTHR31286">
    <property type="entry name" value="GLYCINE-RICH CELL WALL STRUCTURAL PROTEIN 1.8-LIKE"/>
    <property type="match status" value="1"/>
</dbReference>